<organism evidence="3 4">
    <name type="scientific">Astrephomene gubernaculifera</name>
    <dbReference type="NCBI Taxonomy" id="47775"/>
    <lineage>
        <taxon>Eukaryota</taxon>
        <taxon>Viridiplantae</taxon>
        <taxon>Chlorophyta</taxon>
        <taxon>core chlorophytes</taxon>
        <taxon>Chlorophyceae</taxon>
        <taxon>CS clade</taxon>
        <taxon>Chlamydomonadales</taxon>
        <taxon>Astrephomenaceae</taxon>
        <taxon>Astrephomene</taxon>
    </lineage>
</organism>
<evidence type="ECO:0000313" key="4">
    <source>
        <dbReference type="Proteomes" id="UP001054857"/>
    </source>
</evidence>
<keyword evidence="2" id="KW-0812">Transmembrane</keyword>
<dbReference type="InterPro" id="IPR004710">
    <property type="entry name" value="Bilac:Na_transpt"/>
</dbReference>
<name>A0AAD3DML5_9CHLO</name>
<feature type="region of interest" description="Disordered" evidence="1">
    <location>
        <begin position="409"/>
        <end position="448"/>
    </location>
</feature>
<dbReference type="PANTHER" id="PTHR10361:SF30">
    <property type="entry name" value="SODIUM_METABOLITE COTRANSPORTER BASS6, CHLOROPLASTIC-RELATED"/>
    <property type="match status" value="1"/>
</dbReference>
<feature type="transmembrane region" description="Helical" evidence="2">
    <location>
        <begin position="307"/>
        <end position="335"/>
    </location>
</feature>
<evidence type="ECO:0000256" key="2">
    <source>
        <dbReference type="SAM" id="Phobius"/>
    </source>
</evidence>
<keyword evidence="2" id="KW-0472">Membrane</keyword>
<dbReference type="EMBL" id="BMAR01000008">
    <property type="protein sequence ID" value="GFR44651.1"/>
    <property type="molecule type" value="Genomic_DNA"/>
</dbReference>
<gene>
    <name evidence="3" type="ORF">Agub_g5941</name>
</gene>
<dbReference type="AlphaFoldDB" id="A0AAD3DML5"/>
<feature type="compositionally biased region" description="Polar residues" evidence="1">
    <location>
        <begin position="427"/>
        <end position="441"/>
    </location>
</feature>
<dbReference type="Proteomes" id="UP001054857">
    <property type="component" value="Unassembled WGS sequence"/>
</dbReference>
<evidence type="ECO:0000313" key="3">
    <source>
        <dbReference type="EMBL" id="GFR44651.1"/>
    </source>
</evidence>
<keyword evidence="4" id="KW-1185">Reference proteome</keyword>
<sequence>MWPLLYTGLVFFGFYTAFRCPSCLNYIKVDANYSLAAACFFLGLGASTLRFKQLIGTQLGLRNIAFSFCIGTFLWPALGLTAAVLALRNSLPFAMVVGFAILAACPVGAPISSLHTHIAGGSLECSLLMSLIAAPFALITFPYAFRHFLLLLLDQPCPSPFSSGFSLVFTFFSNVVSSMSATSAEAAKSSEEIRNQLTASLDVPSSVFSGLWNQALFGVCLPLAAGVLLAAKLPSQRLAAKLRVRGPQLAALLVAYTAAIQTAGSAVAAGLAGGVKAVARSEAVVPRVVLEGEQQQQQLPQLEGVDVMLVVVALLVVVVMVGALHWVALLLGWLIPAGVGSPGWTCRTVAYQATMRNPLPGLALATALFGSSPAFPLVAAPCVASLTLQAALGAWTALLGWLRPPKQPAGPPGAVAGGGGAAGRASMVNSQRSILRQQTLSRSHRKEH</sequence>
<dbReference type="PANTHER" id="PTHR10361">
    <property type="entry name" value="SODIUM-BILE ACID COTRANSPORTER"/>
    <property type="match status" value="1"/>
</dbReference>
<feature type="transmembrane region" description="Helical" evidence="2">
    <location>
        <begin position="64"/>
        <end position="87"/>
    </location>
</feature>
<comment type="caution">
    <text evidence="3">The sequence shown here is derived from an EMBL/GenBank/DDBJ whole genome shotgun (WGS) entry which is preliminary data.</text>
</comment>
<dbReference type="Gene3D" id="1.20.1530.20">
    <property type="match status" value="1"/>
</dbReference>
<keyword evidence="2" id="KW-1133">Transmembrane helix</keyword>
<reference evidence="3 4" key="1">
    <citation type="journal article" date="2021" name="Sci. Rep.">
        <title>Genome sequencing of the multicellular alga Astrephomene provides insights into convergent evolution of germ-soma differentiation.</title>
        <authorList>
            <person name="Yamashita S."/>
            <person name="Yamamoto K."/>
            <person name="Matsuzaki R."/>
            <person name="Suzuki S."/>
            <person name="Yamaguchi H."/>
            <person name="Hirooka S."/>
            <person name="Minakuchi Y."/>
            <person name="Miyagishima S."/>
            <person name="Kawachi M."/>
            <person name="Toyoda A."/>
            <person name="Nozaki H."/>
        </authorList>
    </citation>
    <scope>NUCLEOTIDE SEQUENCE [LARGE SCALE GENOMIC DNA]</scope>
    <source>
        <strain evidence="3 4">NIES-4017</strain>
    </source>
</reference>
<dbReference type="InterPro" id="IPR038770">
    <property type="entry name" value="Na+/solute_symporter_sf"/>
</dbReference>
<evidence type="ECO:0000256" key="1">
    <source>
        <dbReference type="SAM" id="MobiDB-lite"/>
    </source>
</evidence>
<feature type="transmembrane region" description="Helical" evidence="2">
    <location>
        <begin position="211"/>
        <end position="231"/>
    </location>
</feature>
<proteinExistence type="predicted"/>
<feature type="transmembrane region" description="Helical" evidence="2">
    <location>
        <begin position="35"/>
        <end position="52"/>
    </location>
</feature>
<accession>A0AAD3DML5</accession>
<protein>
    <submittedName>
        <fullName evidence="3">Uncharacterized protein</fullName>
    </submittedName>
</protein>
<feature type="transmembrane region" description="Helical" evidence="2">
    <location>
        <begin position="126"/>
        <end position="145"/>
    </location>
</feature>
<feature type="transmembrane region" description="Helical" evidence="2">
    <location>
        <begin position="93"/>
        <end position="114"/>
    </location>
</feature>